<dbReference type="PIRSF" id="PIRSF029895">
    <property type="entry name" value="SpoIV"/>
    <property type="match status" value="1"/>
</dbReference>
<dbReference type="Pfam" id="PF06898">
    <property type="entry name" value="YqfD"/>
    <property type="match status" value="1"/>
</dbReference>
<keyword evidence="1" id="KW-0472">Membrane</keyword>
<evidence type="ECO:0000313" key="3">
    <source>
        <dbReference type="Proteomes" id="UP000053681"/>
    </source>
</evidence>
<dbReference type="InterPro" id="IPR010690">
    <property type="entry name" value="YqfD"/>
</dbReference>
<dbReference type="RefSeq" id="WP_025911637.1">
    <property type="nucleotide sequence ID" value="NZ_KQ758669.1"/>
</dbReference>
<keyword evidence="1" id="KW-1133">Transmembrane helix</keyword>
<evidence type="ECO:0000313" key="2">
    <source>
        <dbReference type="EMBL" id="KSU87093.1"/>
    </source>
</evidence>
<protein>
    <submittedName>
        <fullName evidence="2">Stage IV sporulation protein</fullName>
    </submittedName>
</protein>
<proteinExistence type="predicted"/>
<comment type="caution">
    <text evidence="2">The sequence shown here is derived from an EMBL/GenBank/DDBJ whole genome shotgun (WGS) entry which is preliminary data.</text>
</comment>
<accession>A0A0V8JJ76</accession>
<keyword evidence="1" id="KW-0812">Transmembrane</keyword>
<feature type="transmembrane region" description="Helical" evidence="1">
    <location>
        <begin position="90"/>
        <end position="110"/>
    </location>
</feature>
<organism evidence="2 3">
    <name type="scientific">Priestia veravalensis</name>
    <dbReference type="NCBI Taxonomy" id="1414648"/>
    <lineage>
        <taxon>Bacteria</taxon>
        <taxon>Bacillati</taxon>
        <taxon>Bacillota</taxon>
        <taxon>Bacilli</taxon>
        <taxon>Bacillales</taxon>
        <taxon>Bacillaceae</taxon>
        <taxon>Priestia</taxon>
    </lineage>
</organism>
<dbReference type="NCBIfam" id="TIGR02876">
    <property type="entry name" value="spore_yqfD"/>
    <property type="match status" value="1"/>
</dbReference>
<dbReference type="Proteomes" id="UP000053681">
    <property type="component" value="Unassembled WGS sequence"/>
</dbReference>
<dbReference type="AlphaFoldDB" id="A0A0V8JJ76"/>
<sequence>MKNGWTNFIIGTVRIRIVGKGIERFVNLCVRQGIMISHVKKVEEGCITATILLKDVKKIRILIRKADCKIYFVHRQGFPFFTKTMWRNSGFVLGVLSFFLLLTLLSNMIWKVEITGASPETEYEMTKKLKEVGVKRGEFQFSLGSPEQIQRYLTDSMNNITWVGVEVKGTSYHFQVVEKNEPKQQEKSSHQHLVAAKKATITKMFVEKGQPLVKVNDVVNEGEVLVSGIIGNEKNKKVVSAKGEVYGETWYRSEVEVPLETNFHVLTGESYNKHYLDLSAFKMPLWAFSKEKYRTTKVEKEVKPLYFFKWKTPLSYEKVIIREDQTTKRVYSKQEAVAKGLETGRKQLKAFLSEDAEIKGEKVLHQQLENGKVKLSIHYQVIENIASTQPIIQGD</sequence>
<gene>
    <name evidence="2" type="ORF">AS180_15100</name>
</gene>
<reference evidence="2 3" key="1">
    <citation type="submission" date="2015-11" db="EMBL/GenBank/DDBJ databases">
        <title>Bacillus caseinolyticus sp nov.</title>
        <authorList>
            <person name="Dastager S.G."/>
            <person name="Mawlankar R."/>
        </authorList>
    </citation>
    <scope>NUCLEOTIDE SEQUENCE [LARGE SCALE GENOMIC DNA]</scope>
    <source>
        <strain evidence="2 3">SGD-V-76</strain>
    </source>
</reference>
<keyword evidence="3" id="KW-1185">Reference proteome</keyword>
<name>A0A0V8JJ76_9BACI</name>
<evidence type="ECO:0000256" key="1">
    <source>
        <dbReference type="SAM" id="Phobius"/>
    </source>
</evidence>
<dbReference type="EMBL" id="LNQP01000054">
    <property type="protein sequence ID" value="KSU87093.1"/>
    <property type="molecule type" value="Genomic_DNA"/>
</dbReference>